<evidence type="ECO:0000313" key="1">
    <source>
        <dbReference type="EMBL" id="RCH88005.1"/>
    </source>
</evidence>
<reference evidence="1 2" key="1">
    <citation type="journal article" date="2018" name="G3 (Bethesda)">
        <title>Phylogenetic and Phylogenomic Definition of Rhizopus Species.</title>
        <authorList>
            <person name="Gryganskyi A.P."/>
            <person name="Golan J."/>
            <person name="Dolatabadi S."/>
            <person name="Mondo S."/>
            <person name="Robb S."/>
            <person name="Idnurm A."/>
            <person name="Muszewska A."/>
            <person name="Steczkiewicz K."/>
            <person name="Masonjones S."/>
            <person name="Liao H.L."/>
            <person name="Gajdeczka M.T."/>
            <person name="Anike F."/>
            <person name="Vuek A."/>
            <person name="Anishchenko I.M."/>
            <person name="Voigt K."/>
            <person name="de Hoog G.S."/>
            <person name="Smith M.E."/>
            <person name="Heitman J."/>
            <person name="Vilgalys R."/>
            <person name="Stajich J.E."/>
        </authorList>
    </citation>
    <scope>NUCLEOTIDE SEQUENCE [LARGE SCALE GENOMIC DNA]</scope>
    <source>
        <strain evidence="1 2">LSU 92-RS-03</strain>
    </source>
</reference>
<evidence type="ECO:0000313" key="2">
    <source>
        <dbReference type="Proteomes" id="UP000253551"/>
    </source>
</evidence>
<dbReference type="STRING" id="4846.A0A367JDP1"/>
<dbReference type="OrthoDB" id="2224309at2759"/>
<keyword evidence="2" id="KW-1185">Reference proteome</keyword>
<dbReference type="AlphaFoldDB" id="A0A367JDP1"/>
<evidence type="ECO:0008006" key="3">
    <source>
        <dbReference type="Google" id="ProtNLM"/>
    </source>
</evidence>
<sequence>MRIKESLYRFDTNDFVSLNIWLNRHLPLKNYAIENCNIQLYNSDDRIFVRGSPSLVRVRKISMNKSFCLDAAHSISSRSTEVLYNLVARNSQTQKGYPTIQSMANIFEVTRCVNPETITIDYYVAELNTIRNVLEGVYVHCCGFHVLKVWRKALHRKIKLSDAHTQEEVDTYEKQLEGLITQLLHEKMVNQILWTTSKTDGRKLRSWKADGVKHTCLRHIEICSLTITSKYLTFVSVNDAEFYFAEERECILFNNGRMGLEQNEQAKRSFFASEVSTDQLPSLI</sequence>
<accession>A0A367JDP1</accession>
<protein>
    <recommendedName>
        <fullName evidence="3">MULE transposase domain-containing protein</fullName>
    </recommendedName>
</protein>
<comment type="caution">
    <text evidence="1">The sequence shown here is derived from an EMBL/GenBank/DDBJ whole genome shotgun (WGS) entry which is preliminary data.</text>
</comment>
<gene>
    <name evidence="1" type="ORF">CU098_008132</name>
</gene>
<proteinExistence type="predicted"/>
<dbReference type="Proteomes" id="UP000253551">
    <property type="component" value="Unassembled WGS sequence"/>
</dbReference>
<dbReference type="EMBL" id="PJQM01003605">
    <property type="protein sequence ID" value="RCH88005.1"/>
    <property type="molecule type" value="Genomic_DNA"/>
</dbReference>
<name>A0A367JDP1_RHIST</name>
<organism evidence="1 2">
    <name type="scientific">Rhizopus stolonifer</name>
    <name type="common">Rhizopus nigricans</name>
    <dbReference type="NCBI Taxonomy" id="4846"/>
    <lineage>
        <taxon>Eukaryota</taxon>
        <taxon>Fungi</taxon>
        <taxon>Fungi incertae sedis</taxon>
        <taxon>Mucoromycota</taxon>
        <taxon>Mucoromycotina</taxon>
        <taxon>Mucoromycetes</taxon>
        <taxon>Mucorales</taxon>
        <taxon>Mucorineae</taxon>
        <taxon>Rhizopodaceae</taxon>
        <taxon>Rhizopus</taxon>
    </lineage>
</organism>